<feature type="transmembrane region" description="Helical" evidence="1">
    <location>
        <begin position="301"/>
        <end position="327"/>
    </location>
</feature>
<sequence>MFKIKTFFSGLLLSFLLFLFLMDSIYSGGYAIINPFLYLYFSITLILLFRIIGAKSIIPISIAALFAVIFLSFTQNSGKLPGYFGHSFENGLFILALIIQLLVFVLIPYIFSILISKKISLAKSIYYPVSTVFFIIFAIAVGYLYYNKIDIHSLLNFYSNTILKNMMGVYKQIGITYLTTAKMRPIISKLLTDVLLLLPSIAVTLSWMGLWFSFIILRKFSKRKPSDFFKNNENLSLWKSSDFFILFLLSGFIIAIFASGIYKFIGYNIIFLASSVYLVQGLTIISFFFNKLNLNLFLKTLTYILIILFNNPLVIFVIFMGIFDIWFNFRKIELNKGGSN</sequence>
<evidence type="ECO:0000256" key="1">
    <source>
        <dbReference type="SAM" id="Phobius"/>
    </source>
</evidence>
<feature type="transmembrane region" description="Helical" evidence="1">
    <location>
        <begin position="32"/>
        <end position="49"/>
    </location>
</feature>
<keyword evidence="1" id="KW-0472">Membrane</keyword>
<keyword evidence="1" id="KW-0812">Transmembrane</keyword>
<feature type="transmembrane region" description="Helical" evidence="1">
    <location>
        <begin position="125"/>
        <end position="145"/>
    </location>
</feature>
<dbReference type="AlphaFoldDB" id="A0A519BCC6"/>
<dbReference type="Pfam" id="PF09991">
    <property type="entry name" value="DUF2232"/>
    <property type="match status" value="1"/>
</dbReference>
<feature type="transmembrane region" description="Helical" evidence="1">
    <location>
        <begin position="7"/>
        <end position="26"/>
    </location>
</feature>
<proteinExistence type="predicted"/>
<feature type="transmembrane region" description="Helical" evidence="1">
    <location>
        <begin position="93"/>
        <end position="113"/>
    </location>
</feature>
<comment type="caution">
    <text evidence="2">The sequence shown here is derived from an EMBL/GenBank/DDBJ whole genome shotgun (WGS) entry which is preliminary data.</text>
</comment>
<feature type="transmembrane region" description="Helical" evidence="1">
    <location>
        <begin position="56"/>
        <end position="73"/>
    </location>
</feature>
<organism evidence="2 3">
    <name type="scientific">Candidatus Acidulodesulfobacterium ferriphilum</name>
    <dbReference type="NCBI Taxonomy" id="2597223"/>
    <lineage>
        <taxon>Bacteria</taxon>
        <taxon>Deltaproteobacteria</taxon>
        <taxon>Candidatus Acidulodesulfobacterales</taxon>
        <taxon>Candidatus Acidulodesulfobacterium</taxon>
    </lineage>
</organism>
<gene>
    <name evidence="2" type="ORF">EVJ47_01145</name>
</gene>
<feature type="transmembrane region" description="Helical" evidence="1">
    <location>
        <begin position="243"/>
        <end position="262"/>
    </location>
</feature>
<dbReference type="PANTHER" id="PTHR41324">
    <property type="entry name" value="MEMBRANE PROTEIN-RELATED"/>
    <property type="match status" value="1"/>
</dbReference>
<dbReference type="Proteomes" id="UP000320813">
    <property type="component" value="Unassembled WGS sequence"/>
</dbReference>
<evidence type="ECO:0000313" key="2">
    <source>
        <dbReference type="EMBL" id="RZD14919.1"/>
    </source>
</evidence>
<keyword evidence="1" id="KW-1133">Transmembrane helix</keyword>
<feature type="transmembrane region" description="Helical" evidence="1">
    <location>
        <begin position="190"/>
        <end position="217"/>
    </location>
</feature>
<dbReference type="InterPro" id="IPR018710">
    <property type="entry name" value="DUF2232"/>
</dbReference>
<dbReference type="PANTHER" id="PTHR41324:SF1">
    <property type="entry name" value="DUF2232 DOMAIN-CONTAINING PROTEIN"/>
    <property type="match status" value="1"/>
</dbReference>
<name>A0A519BCC6_9DELT</name>
<reference evidence="2 3" key="1">
    <citation type="submission" date="2019-01" db="EMBL/GenBank/DDBJ databases">
        <title>Insights into ecological role of a new deltaproteobacterial order Candidatus Sinidesulfobacterales (Sva0485) by metagenomics and metatranscriptomics.</title>
        <authorList>
            <person name="Tan S."/>
            <person name="Liu J."/>
            <person name="Fang Y."/>
            <person name="Hedlund B.P."/>
            <person name="Lian Z.H."/>
            <person name="Huang L.Y."/>
            <person name="Li J.T."/>
            <person name="Huang L.N."/>
            <person name="Li W.J."/>
            <person name="Jiang H.C."/>
            <person name="Dong H.L."/>
            <person name="Shu W.S."/>
        </authorList>
    </citation>
    <scope>NUCLEOTIDE SEQUENCE [LARGE SCALE GENOMIC DNA]</scope>
    <source>
        <strain evidence="2">AP3</strain>
    </source>
</reference>
<evidence type="ECO:0000313" key="3">
    <source>
        <dbReference type="Proteomes" id="UP000320813"/>
    </source>
</evidence>
<protein>
    <submittedName>
        <fullName evidence="2">DUF2232 domain-containing protein</fullName>
    </submittedName>
</protein>
<dbReference type="EMBL" id="SGBD01000001">
    <property type="protein sequence ID" value="RZD14919.1"/>
    <property type="molecule type" value="Genomic_DNA"/>
</dbReference>
<feature type="transmembrane region" description="Helical" evidence="1">
    <location>
        <begin position="269"/>
        <end position="289"/>
    </location>
</feature>
<accession>A0A519BCC6</accession>